<feature type="domain" description="RIN4 pathogenic type III effector avirulence factor Avr cleavage site" evidence="2">
    <location>
        <begin position="126"/>
        <end position="157"/>
    </location>
</feature>
<evidence type="ECO:0000259" key="2">
    <source>
        <dbReference type="Pfam" id="PF05627"/>
    </source>
</evidence>
<dbReference type="InterPro" id="IPR008700">
    <property type="entry name" value="TypeIII_avirulence_cleave"/>
</dbReference>
<dbReference type="InterPro" id="IPR040387">
    <property type="entry name" value="RIN4/NOI4"/>
</dbReference>
<feature type="region of interest" description="Disordered" evidence="1">
    <location>
        <begin position="156"/>
        <end position="178"/>
    </location>
</feature>
<dbReference type="PANTHER" id="PTHR33159:SF6">
    <property type="entry name" value="RPM1-INTERACTING PROTEIN 4"/>
    <property type="match status" value="1"/>
</dbReference>
<feature type="compositionally biased region" description="Polar residues" evidence="1">
    <location>
        <begin position="58"/>
        <end position="77"/>
    </location>
</feature>
<dbReference type="Pfam" id="PF05627">
    <property type="entry name" value="AvrRpt-cleavage"/>
    <property type="match status" value="2"/>
</dbReference>
<evidence type="ECO:0000313" key="3">
    <source>
        <dbReference type="EMBL" id="GER33358.1"/>
    </source>
</evidence>
<sequence>MARPNVPKFGNWEKDGDIPYTVCFDNARKNRNGGKMLNPNDPCENPDMFPNYNIDPSPRTTKQTSGPVRPTTPQHGDQSLDHGTRRGPNSHYNKVGREIRSNNASPAHNPVRSQTRPARGDQTPGKGAVVPKFGAWNESDPSSENFTDVFNQVRNERNTGSVGNPPATPKHPSYNTTYTQLSHKHKTDEDIRVGLNECFSYLCNV</sequence>
<protein>
    <submittedName>
        <fullName evidence="3">RPM1 interacting protein 4 transcript 2</fullName>
    </submittedName>
</protein>
<dbReference type="EMBL" id="BKCP01004738">
    <property type="protein sequence ID" value="GER33358.1"/>
    <property type="molecule type" value="Genomic_DNA"/>
</dbReference>
<feature type="region of interest" description="Disordered" evidence="1">
    <location>
        <begin position="26"/>
        <end position="144"/>
    </location>
</feature>
<reference evidence="4" key="1">
    <citation type="journal article" date="2019" name="Curr. Biol.">
        <title>Genome Sequence of Striga asiatica Provides Insight into the Evolution of Plant Parasitism.</title>
        <authorList>
            <person name="Yoshida S."/>
            <person name="Kim S."/>
            <person name="Wafula E.K."/>
            <person name="Tanskanen J."/>
            <person name="Kim Y.M."/>
            <person name="Honaas L."/>
            <person name="Yang Z."/>
            <person name="Spallek T."/>
            <person name="Conn C.E."/>
            <person name="Ichihashi Y."/>
            <person name="Cheong K."/>
            <person name="Cui S."/>
            <person name="Der J.P."/>
            <person name="Gundlach H."/>
            <person name="Jiao Y."/>
            <person name="Hori C."/>
            <person name="Ishida J.K."/>
            <person name="Kasahara H."/>
            <person name="Kiba T."/>
            <person name="Kim M.S."/>
            <person name="Koo N."/>
            <person name="Laohavisit A."/>
            <person name="Lee Y.H."/>
            <person name="Lumba S."/>
            <person name="McCourt P."/>
            <person name="Mortimer J.C."/>
            <person name="Mutuku J.M."/>
            <person name="Nomura T."/>
            <person name="Sasaki-Sekimoto Y."/>
            <person name="Seto Y."/>
            <person name="Wang Y."/>
            <person name="Wakatake T."/>
            <person name="Sakakibara H."/>
            <person name="Demura T."/>
            <person name="Yamaguchi S."/>
            <person name="Yoneyama K."/>
            <person name="Manabe R.I."/>
            <person name="Nelson D.C."/>
            <person name="Schulman A.H."/>
            <person name="Timko M.P."/>
            <person name="dePamphilis C.W."/>
            <person name="Choi D."/>
            <person name="Shirasu K."/>
        </authorList>
    </citation>
    <scope>NUCLEOTIDE SEQUENCE [LARGE SCALE GENOMIC DNA]</scope>
    <source>
        <strain evidence="4">cv. UVA1</strain>
    </source>
</reference>
<feature type="domain" description="RIN4 pathogenic type III effector avirulence factor Avr cleavage site" evidence="2">
    <location>
        <begin position="3"/>
        <end position="31"/>
    </location>
</feature>
<evidence type="ECO:0000256" key="1">
    <source>
        <dbReference type="SAM" id="MobiDB-lite"/>
    </source>
</evidence>
<dbReference type="GO" id="GO:0005886">
    <property type="term" value="C:plasma membrane"/>
    <property type="evidence" value="ECO:0007669"/>
    <property type="project" value="TreeGrafter"/>
</dbReference>
<gene>
    <name evidence="3" type="ORF">STAS_09488</name>
</gene>
<dbReference type="OrthoDB" id="884875at2759"/>
<accession>A0A5A7PL39</accession>
<dbReference type="Proteomes" id="UP000325081">
    <property type="component" value="Unassembled WGS sequence"/>
</dbReference>
<evidence type="ECO:0000313" key="4">
    <source>
        <dbReference type="Proteomes" id="UP000325081"/>
    </source>
</evidence>
<proteinExistence type="predicted"/>
<name>A0A5A7PL39_STRAF</name>
<organism evidence="3 4">
    <name type="scientific">Striga asiatica</name>
    <name type="common">Asiatic witchweed</name>
    <name type="synonym">Buchnera asiatica</name>
    <dbReference type="NCBI Taxonomy" id="4170"/>
    <lineage>
        <taxon>Eukaryota</taxon>
        <taxon>Viridiplantae</taxon>
        <taxon>Streptophyta</taxon>
        <taxon>Embryophyta</taxon>
        <taxon>Tracheophyta</taxon>
        <taxon>Spermatophyta</taxon>
        <taxon>Magnoliopsida</taxon>
        <taxon>eudicotyledons</taxon>
        <taxon>Gunneridae</taxon>
        <taxon>Pentapetalae</taxon>
        <taxon>asterids</taxon>
        <taxon>lamiids</taxon>
        <taxon>Lamiales</taxon>
        <taxon>Orobanchaceae</taxon>
        <taxon>Buchnereae</taxon>
        <taxon>Striga</taxon>
    </lineage>
</organism>
<dbReference type="PANTHER" id="PTHR33159">
    <property type="entry name" value="RPM1-INTERACTING PROTEIN 4 (RIN4) FAMILY PROTEIN"/>
    <property type="match status" value="1"/>
</dbReference>
<feature type="compositionally biased region" description="Polar residues" evidence="1">
    <location>
        <begin position="101"/>
        <end position="116"/>
    </location>
</feature>
<comment type="caution">
    <text evidence="3">The sequence shown here is derived from an EMBL/GenBank/DDBJ whole genome shotgun (WGS) entry which is preliminary data.</text>
</comment>
<dbReference type="AlphaFoldDB" id="A0A5A7PL39"/>
<keyword evidence="4" id="KW-1185">Reference proteome</keyword>